<evidence type="ECO:0000313" key="2">
    <source>
        <dbReference type="Proteomes" id="UP000669060"/>
    </source>
</evidence>
<dbReference type="RefSeq" id="WP_208316219.1">
    <property type="nucleotide sequence ID" value="NZ_JAELYA010000010.1"/>
</dbReference>
<proteinExistence type="predicted"/>
<sequence length="129" mass="14130">MAKAISKKKVEEQAASLVSDVKHYTRQVWLASLGAYAKAGQESVEYFKELVKAGEGVEEKGRKLVTDRVESANERVKSKLSLVKDKLNFDDRVSASLNRIGIPSRNDVNALSAKLDELGAALESAARPR</sequence>
<gene>
    <name evidence="1" type="ORF">JFY56_21625</name>
</gene>
<organism evidence="1 2">
    <name type="scientific">Pseudomonas schmalbachii</name>
    <dbReference type="NCBI Taxonomy" id="2816993"/>
    <lineage>
        <taxon>Bacteria</taxon>
        <taxon>Pseudomonadati</taxon>
        <taxon>Pseudomonadota</taxon>
        <taxon>Gammaproteobacteria</taxon>
        <taxon>Pseudomonadales</taxon>
        <taxon>Pseudomonadaceae</taxon>
        <taxon>Pseudomonas</taxon>
    </lineage>
</organism>
<dbReference type="PANTHER" id="PTHR38664:SF1">
    <property type="entry name" value="SLR0058 PROTEIN"/>
    <property type="match status" value="1"/>
</dbReference>
<dbReference type="Pfam" id="PF05597">
    <property type="entry name" value="Phasin"/>
    <property type="match status" value="1"/>
</dbReference>
<reference evidence="1 2" key="1">
    <citation type="submission" date="2020-12" db="EMBL/GenBank/DDBJ databases">
        <title>Pseudomonas schmalbachii sp. nov. isolated from millipede gut.</title>
        <authorList>
            <person name="Shelomi M."/>
        </authorList>
    </citation>
    <scope>NUCLEOTIDE SEQUENCE [LARGE SCALE GENOMIC DNA]</scope>
    <source>
        <strain evidence="1 2">Milli4</strain>
    </source>
</reference>
<accession>A0ABS3TWW1</accession>
<dbReference type="Proteomes" id="UP000669060">
    <property type="component" value="Unassembled WGS sequence"/>
</dbReference>
<dbReference type="EMBL" id="JAELYA010000010">
    <property type="protein sequence ID" value="MBO3277823.1"/>
    <property type="molecule type" value="Genomic_DNA"/>
</dbReference>
<dbReference type="PANTHER" id="PTHR38664">
    <property type="entry name" value="SLR0058 PROTEIN"/>
    <property type="match status" value="1"/>
</dbReference>
<protein>
    <submittedName>
        <fullName evidence="1">Phasin family protein</fullName>
    </submittedName>
</protein>
<keyword evidence="2" id="KW-1185">Reference proteome</keyword>
<name>A0ABS3TWW1_9PSED</name>
<dbReference type="InterPro" id="IPR008769">
    <property type="entry name" value="PhaF_PhaI"/>
</dbReference>
<evidence type="ECO:0000313" key="1">
    <source>
        <dbReference type="EMBL" id="MBO3277823.1"/>
    </source>
</evidence>
<comment type="caution">
    <text evidence="1">The sequence shown here is derived from an EMBL/GenBank/DDBJ whole genome shotgun (WGS) entry which is preliminary data.</text>
</comment>